<protein>
    <submittedName>
        <fullName evidence="1">Polyprotein</fullName>
    </submittedName>
</protein>
<name>A0A392TH86_9FABA</name>
<evidence type="ECO:0000313" key="1">
    <source>
        <dbReference type="EMBL" id="MCI59550.1"/>
    </source>
</evidence>
<reference evidence="1 2" key="1">
    <citation type="journal article" date="2018" name="Front. Plant Sci.">
        <title>Red Clover (Trifolium pratense) and Zigzag Clover (T. medium) - A Picture of Genomic Similarities and Differences.</title>
        <authorList>
            <person name="Dluhosova J."/>
            <person name="Istvanek J."/>
            <person name="Nedelnik J."/>
            <person name="Repkova J."/>
        </authorList>
    </citation>
    <scope>NUCLEOTIDE SEQUENCE [LARGE SCALE GENOMIC DNA]</scope>
    <source>
        <strain evidence="2">cv. 10/8</strain>
        <tissue evidence="1">Leaf</tissue>
    </source>
</reference>
<organism evidence="1 2">
    <name type="scientific">Trifolium medium</name>
    <dbReference type="NCBI Taxonomy" id="97028"/>
    <lineage>
        <taxon>Eukaryota</taxon>
        <taxon>Viridiplantae</taxon>
        <taxon>Streptophyta</taxon>
        <taxon>Embryophyta</taxon>
        <taxon>Tracheophyta</taxon>
        <taxon>Spermatophyta</taxon>
        <taxon>Magnoliopsida</taxon>
        <taxon>eudicotyledons</taxon>
        <taxon>Gunneridae</taxon>
        <taxon>Pentapetalae</taxon>
        <taxon>rosids</taxon>
        <taxon>fabids</taxon>
        <taxon>Fabales</taxon>
        <taxon>Fabaceae</taxon>
        <taxon>Papilionoideae</taxon>
        <taxon>50 kb inversion clade</taxon>
        <taxon>NPAAA clade</taxon>
        <taxon>Hologalegina</taxon>
        <taxon>IRL clade</taxon>
        <taxon>Trifolieae</taxon>
        <taxon>Trifolium</taxon>
    </lineage>
</organism>
<dbReference type="Proteomes" id="UP000265520">
    <property type="component" value="Unassembled WGS sequence"/>
</dbReference>
<feature type="non-terminal residue" evidence="1">
    <location>
        <position position="71"/>
    </location>
</feature>
<comment type="caution">
    <text evidence="1">The sequence shown here is derived from an EMBL/GenBank/DDBJ whole genome shotgun (WGS) entry which is preliminary data.</text>
</comment>
<accession>A0A392TH86</accession>
<dbReference type="EMBL" id="LXQA010565579">
    <property type="protein sequence ID" value="MCI59550.1"/>
    <property type="molecule type" value="Genomic_DNA"/>
</dbReference>
<dbReference type="AlphaFoldDB" id="A0A392TH86"/>
<keyword evidence="2" id="KW-1185">Reference proteome</keyword>
<evidence type="ECO:0000313" key="2">
    <source>
        <dbReference type="Proteomes" id="UP000265520"/>
    </source>
</evidence>
<sequence>MQNTHSIDASYTLQFHSLSEQKADDVLAALPKDLASLLHSYWHVFDEPTGLPPPRIQDHSIPLLAGSNPVK</sequence>
<proteinExistence type="predicted"/>